<dbReference type="Pfam" id="PF00179">
    <property type="entry name" value="UQ_con"/>
    <property type="match status" value="1"/>
</dbReference>
<evidence type="ECO:0000259" key="2">
    <source>
        <dbReference type="PROSITE" id="PS50127"/>
    </source>
</evidence>
<protein>
    <recommendedName>
        <fullName evidence="2">UBC core domain-containing protein</fullName>
    </recommendedName>
</protein>
<dbReference type="InterPro" id="IPR000608">
    <property type="entry name" value="UBC"/>
</dbReference>
<dbReference type="PANTHER" id="PTHR24067">
    <property type="entry name" value="UBIQUITIN-CONJUGATING ENZYME E2"/>
    <property type="match status" value="1"/>
</dbReference>
<evidence type="ECO:0000313" key="3">
    <source>
        <dbReference type="EMBL" id="CAD9814882.1"/>
    </source>
</evidence>
<dbReference type="InterPro" id="IPR050113">
    <property type="entry name" value="Ub_conjugating_enzyme"/>
</dbReference>
<name>A0A7S2UDQ9_9STRA</name>
<feature type="compositionally biased region" description="Basic residues" evidence="1">
    <location>
        <begin position="213"/>
        <end position="234"/>
    </location>
</feature>
<feature type="compositionally biased region" description="Low complexity" evidence="1">
    <location>
        <begin position="180"/>
        <end position="195"/>
    </location>
</feature>
<dbReference type="CDD" id="cd23808">
    <property type="entry name" value="UBCc_UBE2W"/>
    <property type="match status" value="1"/>
</dbReference>
<accession>A0A7S2UDQ9</accession>
<gene>
    <name evidence="3" type="ORF">ASEP1449_LOCUS6708</name>
</gene>
<dbReference type="AlphaFoldDB" id="A0A7S2UDQ9"/>
<feature type="region of interest" description="Disordered" evidence="1">
    <location>
        <begin position="164"/>
        <end position="239"/>
    </location>
</feature>
<feature type="compositionally biased region" description="Basic residues" evidence="1">
    <location>
        <begin position="164"/>
        <end position="179"/>
    </location>
</feature>
<dbReference type="InterPro" id="IPR016135">
    <property type="entry name" value="UBQ-conjugating_enzyme/RWD"/>
</dbReference>
<dbReference type="EMBL" id="HBHQ01009957">
    <property type="protein sequence ID" value="CAD9814882.1"/>
    <property type="molecule type" value="Transcribed_RNA"/>
</dbReference>
<organism evidence="3">
    <name type="scientific">Attheya septentrionalis</name>
    <dbReference type="NCBI Taxonomy" id="420275"/>
    <lineage>
        <taxon>Eukaryota</taxon>
        <taxon>Sar</taxon>
        <taxon>Stramenopiles</taxon>
        <taxon>Ochrophyta</taxon>
        <taxon>Bacillariophyta</taxon>
        <taxon>Coscinodiscophyceae</taxon>
        <taxon>Chaetocerotophycidae</taxon>
        <taxon>Chaetocerotales</taxon>
        <taxon>Attheyaceae</taxon>
        <taxon>Attheya</taxon>
    </lineage>
</organism>
<sequence>MVAGMMMRCGKNRPQKRHDFLWIFLLVLTTMTLSMLSVVDAAIFSPLAANRNHPLLPRGSHFVGGRLHDDVLTSMPADVIRREKQTDQPDSLLFLPILGMRGGGGAARTNTDEITRTVPQTVAHSILEITKRFHLPILTKFVKALIRIVERLLGVKLLLESPPKNKKERKLKLKRKQSRSSRTSASLNTNTSGSGSDDGDGGTTETITPASSSKRKQTKQVRSKTNHKNKNKKNQHNDIVWKEVKATSPNYRIQRELKAFMQAPPPNLMVKVGTNLRLWMVQMKGPEGTLYEGEVFRLRIRFPPNYPTEPPSVFFLPPHIPQHEHVYTNGDICLSLLGADWRPTMTAQSIAMSILSILSGATKKELPPDNARHAQNRPGQRQDEWIYHDDNC</sequence>
<dbReference type="SUPFAM" id="SSF54495">
    <property type="entry name" value="UBC-like"/>
    <property type="match status" value="1"/>
</dbReference>
<feature type="domain" description="UBC core" evidence="2">
    <location>
        <begin position="248"/>
        <end position="392"/>
    </location>
</feature>
<dbReference type="PROSITE" id="PS50127">
    <property type="entry name" value="UBC_2"/>
    <property type="match status" value="1"/>
</dbReference>
<dbReference type="Gene3D" id="3.10.110.10">
    <property type="entry name" value="Ubiquitin Conjugating Enzyme"/>
    <property type="match status" value="1"/>
</dbReference>
<proteinExistence type="predicted"/>
<dbReference type="SMART" id="SM00212">
    <property type="entry name" value="UBCc"/>
    <property type="match status" value="1"/>
</dbReference>
<evidence type="ECO:0000256" key="1">
    <source>
        <dbReference type="SAM" id="MobiDB-lite"/>
    </source>
</evidence>
<reference evidence="3" key="1">
    <citation type="submission" date="2021-01" db="EMBL/GenBank/DDBJ databases">
        <authorList>
            <person name="Corre E."/>
            <person name="Pelletier E."/>
            <person name="Niang G."/>
            <person name="Scheremetjew M."/>
            <person name="Finn R."/>
            <person name="Kale V."/>
            <person name="Holt S."/>
            <person name="Cochrane G."/>
            <person name="Meng A."/>
            <person name="Brown T."/>
            <person name="Cohen L."/>
        </authorList>
    </citation>
    <scope>NUCLEOTIDE SEQUENCE</scope>
    <source>
        <strain evidence="3">CCMP2084</strain>
    </source>
</reference>